<comment type="caution">
    <text evidence="1">The sequence shown here is derived from an EMBL/GenBank/DDBJ whole genome shotgun (WGS) entry which is preliminary data.</text>
</comment>
<name>A0ABX2NQF9_9BURK</name>
<organism evidence="1 2">
    <name type="scientific">Paraburkholderia youngii</name>
    <dbReference type="NCBI Taxonomy" id="2782701"/>
    <lineage>
        <taxon>Bacteria</taxon>
        <taxon>Pseudomonadati</taxon>
        <taxon>Pseudomonadota</taxon>
        <taxon>Betaproteobacteria</taxon>
        <taxon>Burkholderiales</taxon>
        <taxon>Burkholderiaceae</taxon>
        <taxon>Paraburkholderia</taxon>
    </lineage>
</organism>
<dbReference type="SUPFAM" id="SSF52540">
    <property type="entry name" value="P-loop containing nucleoside triphosphate hydrolases"/>
    <property type="match status" value="1"/>
</dbReference>
<sequence>MRLEIEYEELADDLEPNVRRMLAHRGLEWDERCLLFHETTRPVSAASSAQVRRPLYRTSMRRWRPRRELLEPLWEGFGPELAAAGAQCAITDT</sequence>
<dbReference type="Proteomes" id="UP000821598">
    <property type="component" value="Unassembled WGS sequence"/>
</dbReference>
<accession>A0ABX2NQF9</accession>
<gene>
    <name evidence="1" type="ORF">FSB64_21665</name>
</gene>
<dbReference type="EMBL" id="VOMC01000023">
    <property type="protein sequence ID" value="NVI06328.1"/>
    <property type="molecule type" value="Genomic_DNA"/>
</dbReference>
<evidence type="ECO:0000313" key="2">
    <source>
        <dbReference type="Proteomes" id="UP000821598"/>
    </source>
</evidence>
<dbReference type="InterPro" id="IPR027417">
    <property type="entry name" value="P-loop_NTPase"/>
</dbReference>
<dbReference type="RefSeq" id="WP_176367791.1">
    <property type="nucleotide sequence ID" value="NZ_JBNDJB010000002.1"/>
</dbReference>
<dbReference type="Gene3D" id="3.40.50.300">
    <property type="entry name" value="P-loop containing nucleotide triphosphate hydrolases"/>
    <property type="match status" value="1"/>
</dbReference>
<keyword evidence="2" id="KW-1185">Reference proteome</keyword>
<reference evidence="1 2" key="1">
    <citation type="submission" date="2019-08" db="EMBL/GenBank/DDBJ databases">
        <title>Paraburkholderia simonii sp. nov. and P. youngii sp. nov. Brazilian and Mexican Mimosa-associated rhizobia.</title>
        <authorList>
            <person name="Mavima L."/>
            <person name="Beukes C.W."/>
            <person name="Palmer M."/>
            <person name="De Meyer S.E."/>
            <person name="James E.K."/>
            <person name="Maluk M."/>
            <person name="Avontuur J.R."/>
            <person name="Chan W.Y."/>
            <person name="Venter S.N."/>
            <person name="Steenkamp E.T."/>
        </authorList>
    </citation>
    <scope>NUCLEOTIDE SEQUENCE [LARGE SCALE GENOMIC DNA]</scope>
    <source>
        <strain evidence="1 2">JPY454</strain>
    </source>
</reference>
<evidence type="ECO:0000313" key="1">
    <source>
        <dbReference type="EMBL" id="NVI06328.1"/>
    </source>
</evidence>
<protein>
    <submittedName>
        <fullName evidence="1">Sulfotransferase</fullName>
    </submittedName>
</protein>
<proteinExistence type="predicted"/>